<organism evidence="1 2">
    <name type="scientific">Caenorhabditis nigoni</name>
    <dbReference type="NCBI Taxonomy" id="1611254"/>
    <lineage>
        <taxon>Eukaryota</taxon>
        <taxon>Metazoa</taxon>
        <taxon>Ecdysozoa</taxon>
        <taxon>Nematoda</taxon>
        <taxon>Chromadorea</taxon>
        <taxon>Rhabditida</taxon>
        <taxon>Rhabditina</taxon>
        <taxon>Rhabditomorpha</taxon>
        <taxon>Rhabditoidea</taxon>
        <taxon>Rhabditidae</taxon>
        <taxon>Peloderinae</taxon>
        <taxon>Caenorhabditis</taxon>
    </lineage>
</organism>
<name>A0A2G5UZV7_9PELO</name>
<accession>A0A2G5UZV7</accession>
<evidence type="ECO:0000313" key="2">
    <source>
        <dbReference type="Proteomes" id="UP000230233"/>
    </source>
</evidence>
<dbReference type="AlphaFoldDB" id="A0A2G5UZV7"/>
<sequence length="99" mass="10778">MCLPKSNSYPVVAKATDGPLADQGIPEHALEQIVDQAVPEGFAQQQIQNDDLLLSIEQAARANQILLQQVRDYQAIVGQQTAILEAYLQEFAGINSSNN</sequence>
<gene>
    <name evidence="1" type="primary">Cnig_chr_II.g5212</name>
    <name evidence="1" type="ORF">B9Z55_005212</name>
</gene>
<proteinExistence type="predicted"/>
<keyword evidence="2" id="KW-1185">Reference proteome</keyword>
<dbReference type="Proteomes" id="UP000230233">
    <property type="component" value="Chromosome II"/>
</dbReference>
<dbReference type="EMBL" id="PDUG01000002">
    <property type="protein sequence ID" value="PIC45068.1"/>
    <property type="molecule type" value="Genomic_DNA"/>
</dbReference>
<reference evidence="2" key="1">
    <citation type="submission" date="2017-10" db="EMBL/GenBank/DDBJ databases">
        <title>Rapid genome shrinkage in a self-fertile nematode reveals novel sperm competition proteins.</title>
        <authorList>
            <person name="Yin D."/>
            <person name="Schwarz E.M."/>
            <person name="Thomas C.G."/>
            <person name="Felde R.L."/>
            <person name="Korf I.F."/>
            <person name="Cutter A.D."/>
            <person name="Schartner C.M."/>
            <person name="Ralston E.J."/>
            <person name="Meyer B.J."/>
            <person name="Haag E.S."/>
        </authorList>
    </citation>
    <scope>NUCLEOTIDE SEQUENCE [LARGE SCALE GENOMIC DNA]</scope>
    <source>
        <strain evidence="2">JU1422</strain>
    </source>
</reference>
<comment type="caution">
    <text evidence="1">The sequence shown here is derived from an EMBL/GenBank/DDBJ whole genome shotgun (WGS) entry which is preliminary data.</text>
</comment>
<evidence type="ECO:0000313" key="1">
    <source>
        <dbReference type="EMBL" id="PIC45068.1"/>
    </source>
</evidence>
<protein>
    <submittedName>
        <fullName evidence="1">Uncharacterized protein</fullName>
    </submittedName>
</protein>